<dbReference type="SUPFAM" id="SSF56059">
    <property type="entry name" value="Glutathione synthetase ATP-binding domain-like"/>
    <property type="match status" value="1"/>
</dbReference>
<evidence type="ECO:0000313" key="7">
    <source>
        <dbReference type="Proteomes" id="UP000523447"/>
    </source>
</evidence>
<keyword evidence="1" id="KW-0436">Ligase</keyword>
<keyword evidence="3 4" id="KW-0067">ATP-binding</keyword>
<feature type="domain" description="ATP-grasp" evidence="5">
    <location>
        <begin position="105"/>
        <end position="320"/>
    </location>
</feature>
<dbReference type="PANTHER" id="PTHR43585">
    <property type="entry name" value="FUMIPYRROLE BIOSYNTHESIS PROTEIN C"/>
    <property type="match status" value="1"/>
</dbReference>
<dbReference type="GO" id="GO:0046872">
    <property type="term" value="F:metal ion binding"/>
    <property type="evidence" value="ECO:0007669"/>
    <property type="project" value="InterPro"/>
</dbReference>
<evidence type="ECO:0000256" key="4">
    <source>
        <dbReference type="PROSITE-ProRule" id="PRU00409"/>
    </source>
</evidence>
<evidence type="ECO:0000256" key="2">
    <source>
        <dbReference type="ARBA" id="ARBA00022741"/>
    </source>
</evidence>
<dbReference type="GO" id="GO:0016874">
    <property type="term" value="F:ligase activity"/>
    <property type="evidence" value="ECO:0007669"/>
    <property type="project" value="UniProtKB-KW"/>
</dbReference>
<dbReference type="InterPro" id="IPR011761">
    <property type="entry name" value="ATP-grasp"/>
</dbReference>
<protein>
    <submittedName>
        <fullName evidence="6">ATP-grasp domain-containing protein</fullName>
    </submittedName>
</protein>
<accession>A0A7X6LY21</accession>
<dbReference type="EMBL" id="JAAXPE010000011">
    <property type="protein sequence ID" value="NKY86658.1"/>
    <property type="molecule type" value="Genomic_DNA"/>
</dbReference>
<dbReference type="Proteomes" id="UP000523447">
    <property type="component" value="Unassembled WGS sequence"/>
</dbReference>
<keyword evidence="7" id="KW-1185">Reference proteome</keyword>
<organism evidence="6 7">
    <name type="scientific">Nocardia veterana</name>
    <dbReference type="NCBI Taxonomy" id="132249"/>
    <lineage>
        <taxon>Bacteria</taxon>
        <taxon>Bacillati</taxon>
        <taxon>Actinomycetota</taxon>
        <taxon>Actinomycetes</taxon>
        <taxon>Mycobacteriales</taxon>
        <taxon>Nocardiaceae</taxon>
        <taxon>Nocardia</taxon>
    </lineage>
</organism>
<evidence type="ECO:0000256" key="1">
    <source>
        <dbReference type="ARBA" id="ARBA00022598"/>
    </source>
</evidence>
<dbReference type="GO" id="GO:0005524">
    <property type="term" value="F:ATP binding"/>
    <property type="evidence" value="ECO:0007669"/>
    <property type="project" value="UniProtKB-UniRule"/>
</dbReference>
<name>A0A7X6LY21_9NOCA</name>
<sequence length="431" mass="48066">MNAIDIFVLGLDEGNVRTLEKIPGADRFRFHPLLGIDETQEGEIPIEDLLHKAEKELADFDGRIGAIVGYWDFPVTALVPMLCRKFGLPGPNLDGVVRCEHKYWSRLVQRTVLDDVPGFGIVDLDGEPRLPDGLRYPVWLKPVKSFSSELAFHVHDDQEFDEAVRQIREGISRVGKPFEFVLDQVDLPPEISAIGGQACLAEETLTGVQAATEGYVYQGEVTVTGALDSINYPDTPCFLRHQYPSQLPADIVERMSDISRRVMREMRLDNSTFSIEFFCDTETGRVSVLEINARHSQSHADMFLAVDGVPNHHCMVQLGLGRDPALPRGNGDYEIAAKWYHRRFADGVVTRVPSAAEIEEIEREIPGVTIDIVPGVGTRLSDMPAQDSYSYELADIFVGADSEAEMIRKFERCVAALHFEFDETGLDGNNG</sequence>
<reference evidence="6 7" key="1">
    <citation type="submission" date="2020-04" db="EMBL/GenBank/DDBJ databases">
        <title>MicrobeNet Type strains.</title>
        <authorList>
            <person name="Nicholson A.C."/>
        </authorList>
    </citation>
    <scope>NUCLEOTIDE SEQUENCE [LARGE SCALE GENOMIC DNA]</scope>
    <source>
        <strain evidence="6 7">DSM 44445</strain>
    </source>
</reference>
<keyword evidence="2 4" id="KW-0547">Nucleotide-binding</keyword>
<comment type="caution">
    <text evidence="6">The sequence shown here is derived from an EMBL/GenBank/DDBJ whole genome shotgun (WGS) entry which is preliminary data.</text>
</comment>
<evidence type="ECO:0000259" key="5">
    <source>
        <dbReference type="PROSITE" id="PS50975"/>
    </source>
</evidence>
<dbReference type="RefSeq" id="WP_040719678.1">
    <property type="nucleotide sequence ID" value="NZ_CAWPHS010000003.1"/>
</dbReference>
<dbReference type="Pfam" id="PF13535">
    <property type="entry name" value="ATP-grasp_4"/>
    <property type="match status" value="1"/>
</dbReference>
<dbReference type="Gene3D" id="3.30.470.20">
    <property type="entry name" value="ATP-grasp fold, B domain"/>
    <property type="match status" value="1"/>
</dbReference>
<evidence type="ECO:0000313" key="6">
    <source>
        <dbReference type="EMBL" id="NKY86658.1"/>
    </source>
</evidence>
<evidence type="ECO:0000256" key="3">
    <source>
        <dbReference type="ARBA" id="ARBA00022840"/>
    </source>
</evidence>
<dbReference type="AlphaFoldDB" id="A0A7X6LY21"/>
<dbReference type="InterPro" id="IPR052032">
    <property type="entry name" value="ATP-dep_AA_Ligase"/>
</dbReference>
<gene>
    <name evidence="6" type="ORF">HGA07_13570</name>
</gene>
<dbReference type="PANTHER" id="PTHR43585:SF2">
    <property type="entry name" value="ATP-GRASP ENZYME FSQD"/>
    <property type="match status" value="1"/>
</dbReference>
<proteinExistence type="predicted"/>
<dbReference type="PROSITE" id="PS50975">
    <property type="entry name" value="ATP_GRASP"/>
    <property type="match status" value="1"/>
</dbReference>